<feature type="signal peptide" evidence="2">
    <location>
        <begin position="1"/>
        <end position="15"/>
    </location>
</feature>
<evidence type="ECO:0000259" key="3">
    <source>
        <dbReference type="Pfam" id="PF13808"/>
    </source>
</evidence>
<dbReference type="RefSeq" id="WP_275816027.1">
    <property type="nucleotide sequence ID" value="NZ_BAAANM010000022.1"/>
</dbReference>
<organism evidence="4 5">
    <name type="scientific">Streptantibioticus ferralitis</name>
    <dbReference type="NCBI Taxonomy" id="236510"/>
    <lineage>
        <taxon>Bacteria</taxon>
        <taxon>Bacillati</taxon>
        <taxon>Actinomycetota</taxon>
        <taxon>Actinomycetes</taxon>
        <taxon>Kitasatosporales</taxon>
        <taxon>Streptomycetaceae</taxon>
        <taxon>Streptantibioticus</taxon>
    </lineage>
</organism>
<accession>A0ABT5Z3V5</accession>
<evidence type="ECO:0000256" key="2">
    <source>
        <dbReference type="SAM" id="SignalP"/>
    </source>
</evidence>
<dbReference type="Proteomes" id="UP001220022">
    <property type="component" value="Unassembled WGS sequence"/>
</dbReference>
<evidence type="ECO:0000313" key="4">
    <source>
        <dbReference type="EMBL" id="MDF2257730.1"/>
    </source>
</evidence>
<protein>
    <submittedName>
        <fullName evidence="4">Transposase family protein</fullName>
    </submittedName>
</protein>
<sequence length="157" mass="16627">MLVAPSSLISPASSAAPSLTSALPPRPVVPEGLLGRLAQVPDPRDPRGVRYRLATLLAIGVCALTSAGHNSLAAVAEWARRLGPAELQRLGCPFNPITGRYRVPDEGTLREAYAKVDPAALTAAGYERLAPWLVLAFLPAGPIRRTGRRDGSLESSW</sequence>
<feature type="domain" description="H repeat-associated protein N-terminal" evidence="3">
    <location>
        <begin position="36"/>
        <end position="124"/>
    </location>
</feature>
<dbReference type="EMBL" id="JARHTQ010000011">
    <property type="protein sequence ID" value="MDF2257730.1"/>
    <property type="molecule type" value="Genomic_DNA"/>
</dbReference>
<evidence type="ECO:0000256" key="1">
    <source>
        <dbReference type="SAM" id="MobiDB-lite"/>
    </source>
</evidence>
<proteinExistence type="predicted"/>
<dbReference type="Pfam" id="PF13808">
    <property type="entry name" value="DDE_Tnp_1_assoc"/>
    <property type="match status" value="1"/>
</dbReference>
<gene>
    <name evidence="4" type="ORF">P2L57_19015</name>
</gene>
<comment type="caution">
    <text evidence="4">The sequence shown here is derived from an EMBL/GenBank/DDBJ whole genome shotgun (WGS) entry which is preliminary data.</text>
</comment>
<evidence type="ECO:0000313" key="5">
    <source>
        <dbReference type="Proteomes" id="UP001220022"/>
    </source>
</evidence>
<reference evidence="4 5" key="1">
    <citation type="submission" date="2023-03" db="EMBL/GenBank/DDBJ databases">
        <title>Draft genome sequence of type strain Streptomyces ferralitis JCM 14344.</title>
        <authorList>
            <person name="Klaysubun C."/>
            <person name="Duangmal K."/>
        </authorList>
    </citation>
    <scope>NUCLEOTIDE SEQUENCE [LARGE SCALE GENOMIC DNA]</scope>
    <source>
        <strain evidence="4 5">JCM 14344</strain>
    </source>
</reference>
<feature type="chain" id="PRO_5045564697" evidence="2">
    <location>
        <begin position="16"/>
        <end position="157"/>
    </location>
</feature>
<dbReference type="InterPro" id="IPR032806">
    <property type="entry name" value="YbfD_N"/>
</dbReference>
<feature type="region of interest" description="Disordered" evidence="1">
    <location>
        <begin position="1"/>
        <end position="23"/>
    </location>
</feature>
<keyword evidence="5" id="KW-1185">Reference proteome</keyword>
<keyword evidence="2" id="KW-0732">Signal</keyword>
<name>A0ABT5Z3V5_9ACTN</name>